<dbReference type="GO" id="GO:0004930">
    <property type="term" value="F:G protein-coupled receptor activity"/>
    <property type="evidence" value="ECO:0007669"/>
    <property type="project" value="UniProtKB-KW"/>
</dbReference>
<keyword evidence="8 15" id="KW-1133">Transmembrane helix</keyword>
<evidence type="ECO:0000256" key="4">
    <source>
        <dbReference type="ARBA" id="ARBA00022475"/>
    </source>
</evidence>
<evidence type="ECO:0000313" key="17">
    <source>
        <dbReference type="EMBL" id="KAF0871679.1"/>
    </source>
</evidence>
<dbReference type="PRINTS" id="PR00237">
    <property type="entry name" value="GPCRRHODOPSN"/>
</dbReference>
<keyword evidence="5" id="KW-0716">Sensory transduction</keyword>
<evidence type="ECO:0000256" key="8">
    <source>
        <dbReference type="ARBA" id="ARBA00022989"/>
    </source>
</evidence>
<evidence type="ECO:0000256" key="14">
    <source>
        <dbReference type="RuleBase" id="RU000688"/>
    </source>
</evidence>
<keyword evidence="12 14" id="KW-0675">Receptor</keyword>
<dbReference type="FunFam" id="1.20.1070.10:FF:000005">
    <property type="entry name" value="Olfactory receptor"/>
    <property type="match status" value="1"/>
</dbReference>
<accession>A0A6G1A789</accession>
<dbReference type="FunFam" id="1.20.1070.10:FF:000082">
    <property type="entry name" value="Olfactory receptor 1A1"/>
    <property type="match status" value="1"/>
</dbReference>
<dbReference type="SUPFAM" id="SSF81321">
    <property type="entry name" value="Family A G protein-coupled receptor-like"/>
    <property type="match status" value="2"/>
</dbReference>
<evidence type="ECO:0000256" key="2">
    <source>
        <dbReference type="ARBA" id="ARBA00003929"/>
    </source>
</evidence>
<dbReference type="Proteomes" id="UP000475037">
    <property type="component" value="Unassembled WGS sequence"/>
</dbReference>
<evidence type="ECO:0000313" key="18">
    <source>
        <dbReference type="Proteomes" id="UP000475037"/>
    </source>
</evidence>
<organism evidence="17 18">
    <name type="scientific">Crocuta crocuta</name>
    <name type="common">Spotted hyena</name>
    <dbReference type="NCBI Taxonomy" id="9678"/>
    <lineage>
        <taxon>Eukaryota</taxon>
        <taxon>Metazoa</taxon>
        <taxon>Chordata</taxon>
        <taxon>Craniata</taxon>
        <taxon>Vertebrata</taxon>
        <taxon>Euteleostomi</taxon>
        <taxon>Mammalia</taxon>
        <taxon>Eutheria</taxon>
        <taxon>Laurasiatheria</taxon>
        <taxon>Carnivora</taxon>
        <taxon>Feliformia</taxon>
        <taxon>Hyaenidae</taxon>
        <taxon>Crocuta</taxon>
    </lineage>
</organism>
<proteinExistence type="inferred from homology"/>
<feature type="transmembrane region" description="Helical" evidence="15">
    <location>
        <begin position="360"/>
        <end position="389"/>
    </location>
</feature>
<feature type="transmembrane region" description="Helical" evidence="15">
    <location>
        <begin position="26"/>
        <end position="48"/>
    </location>
</feature>
<keyword evidence="13 14" id="KW-0807">Transducer</keyword>
<dbReference type="InterPro" id="IPR000276">
    <property type="entry name" value="GPCR_Rhodpsn"/>
</dbReference>
<feature type="domain" description="G-protein coupled receptors family 1 profile" evidence="16">
    <location>
        <begin position="41"/>
        <end position="146"/>
    </location>
</feature>
<dbReference type="PROSITE" id="PS00237">
    <property type="entry name" value="G_PROTEIN_RECEP_F1_1"/>
    <property type="match status" value="1"/>
</dbReference>
<evidence type="ECO:0000256" key="7">
    <source>
        <dbReference type="ARBA" id="ARBA00022725"/>
    </source>
</evidence>
<feature type="transmembrane region" description="Helical" evidence="15">
    <location>
        <begin position="98"/>
        <end position="120"/>
    </location>
</feature>
<keyword evidence="4" id="KW-1003">Cell membrane</keyword>
<gene>
    <name evidence="17" type="primary">Olfr24_2</name>
    <name evidence="17" type="ORF">FOF47_R11922</name>
</gene>
<dbReference type="PROSITE" id="PS50262">
    <property type="entry name" value="G_PROTEIN_RECEP_F1_2"/>
    <property type="match status" value="2"/>
</dbReference>
<protein>
    <submittedName>
        <fullName evidence="17">OLF24 protein</fullName>
    </submittedName>
</protein>
<keyword evidence="18" id="KW-1185">Reference proteome</keyword>
<name>A0A6G1A789_CROCR</name>
<reference evidence="17 18" key="1">
    <citation type="submission" date="2019-11" db="EMBL/GenBank/DDBJ databases">
        <authorList>
            <person name="Yang C."/>
            <person name="Li F."/>
        </authorList>
    </citation>
    <scope>NUCLEOTIDE SEQUENCE [LARGE SCALE GENOMIC DNA]</scope>
    <source>
        <strain evidence="17">KB4526</strain>
        <tissue evidence="17">Muscle</tissue>
    </source>
</reference>
<comment type="similarity">
    <text evidence="14">Belongs to the G-protein coupled receptor 1 family.</text>
</comment>
<dbReference type="Pfam" id="PF13853">
    <property type="entry name" value="7tm_4"/>
    <property type="match status" value="2"/>
</dbReference>
<feature type="domain" description="G-protein coupled receptors family 1 profile" evidence="16">
    <location>
        <begin position="204"/>
        <end position="409"/>
    </location>
</feature>
<keyword evidence="9 14" id="KW-0297">G-protein coupled receptor</keyword>
<dbReference type="GO" id="GO:0004984">
    <property type="term" value="F:olfactory receptor activity"/>
    <property type="evidence" value="ECO:0007669"/>
    <property type="project" value="InterPro"/>
</dbReference>
<keyword evidence="6 14" id="KW-0812">Transmembrane</keyword>
<feature type="transmembrane region" description="Helical" evidence="15">
    <location>
        <begin position="304"/>
        <end position="325"/>
    </location>
</feature>
<feature type="non-terminal residue" evidence="17">
    <location>
        <position position="409"/>
    </location>
</feature>
<sequence length="409" mass="45569">MNTNNGSSMRDFILLGFSDRPKLEHIISGIVFIFYIVTLVGNTTIILVSNLDSQLHTPMYFFLSNLSFLDLCYATSIIPQMLVNLWGPTKSITYGGCVLQFFFALDLGATECLLLAVMAYDRYAAVCQPLHYTVIMHPQLCQKMVLTACERLSLTMIPFLQHTGTQMNCSKAPDFVLSGLSRDPENRPVLFGVFLVLYLVSLLGNVLLLLAIRADVRLHTPMYFFLSQLSLVDLCFTSTTAPKMLEDLWTSHGPISFSGCLAQLYFFAVFADMDNLLLTAMAIDRYASICHPLHYPLLMTPYRCGLLVGRSWGVAHFVSLVHILFLSQLCFYTNQEIPHFFCDFGPLFQLSCSDTHPNEVLMMALTGLLGIGPLLCIVSSYALIFHAVARVPSTQGKKKALATCSSHLS</sequence>
<evidence type="ECO:0000256" key="9">
    <source>
        <dbReference type="ARBA" id="ARBA00023040"/>
    </source>
</evidence>
<feature type="non-terminal residue" evidence="17">
    <location>
        <position position="1"/>
    </location>
</feature>
<dbReference type="PANTHER" id="PTHR48001">
    <property type="entry name" value="OLFACTORY RECEPTOR"/>
    <property type="match status" value="1"/>
</dbReference>
<evidence type="ECO:0000256" key="15">
    <source>
        <dbReference type="SAM" id="Phobius"/>
    </source>
</evidence>
<evidence type="ECO:0000256" key="10">
    <source>
        <dbReference type="ARBA" id="ARBA00023136"/>
    </source>
</evidence>
<keyword evidence="11" id="KW-1015">Disulfide bond</keyword>
<dbReference type="InterPro" id="IPR000725">
    <property type="entry name" value="Olfact_rcpt"/>
</dbReference>
<comment type="function">
    <text evidence="2">Putative odorant or sperm cell receptor.</text>
</comment>
<feature type="transmembrane region" description="Helical" evidence="15">
    <location>
        <begin position="189"/>
        <end position="211"/>
    </location>
</feature>
<comment type="caution">
    <text evidence="17">The sequence shown here is derived from an EMBL/GenBank/DDBJ whole genome shotgun (WGS) entry which is preliminary data.</text>
</comment>
<keyword evidence="10 15" id="KW-0472">Membrane</keyword>
<comment type="subcellular location">
    <subcellularLocation>
        <location evidence="3">Cell membrane</location>
        <topology evidence="3">Multi-pass membrane protein</topology>
    </subcellularLocation>
</comment>
<comment type="function">
    <text evidence="1">Odorant receptor.</text>
</comment>
<evidence type="ECO:0000256" key="3">
    <source>
        <dbReference type="ARBA" id="ARBA00004651"/>
    </source>
</evidence>
<evidence type="ECO:0000256" key="5">
    <source>
        <dbReference type="ARBA" id="ARBA00022606"/>
    </source>
</evidence>
<evidence type="ECO:0000259" key="16">
    <source>
        <dbReference type="PROSITE" id="PS50262"/>
    </source>
</evidence>
<evidence type="ECO:0000256" key="6">
    <source>
        <dbReference type="ARBA" id="ARBA00022692"/>
    </source>
</evidence>
<dbReference type="PRINTS" id="PR00245">
    <property type="entry name" value="OLFACTORYR"/>
</dbReference>
<dbReference type="InterPro" id="IPR017452">
    <property type="entry name" value="GPCR_Rhodpsn_7TM"/>
</dbReference>
<evidence type="ECO:0000256" key="1">
    <source>
        <dbReference type="ARBA" id="ARBA00002936"/>
    </source>
</evidence>
<evidence type="ECO:0000256" key="12">
    <source>
        <dbReference type="ARBA" id="ARBA00023170"/>
    </source>
</evidence>
<dbReference type="AlphaFoldDB" id="A0A6G1A789"/>
<keyword evidence="7" id="KW-0552">Olfaction</keyword>
<evidence type="ECO:0000256" key="13">
    <source>
        <dbReference type="ARBA" id="ARBA00023224"/>
    </source>
</evidence>
<evidence type="ECO:0000256" key="11">
    <source>
        <dbReference type="ARBA" id="ARBA00023157"/>
    </source>
</evidence>
<dbReference type="Gene3D" id="1.20.1070.10">
    <property type="entry name" value="Rhodopsin 7-helix transmembrane proteins"/>
    <property type="match status" value="2"/>
</dbReference>
<dbReference type="GO" id="GO:0005886">
    <property type="term" value="C:plasma membrane"/>
    <property type="evidence" value="ECO:0007669"/>
    <property type="project" value="UniProtKB-SubCell"/>
</dbReference>
<feature type="transmembrane region" description="Helical" evidence="15">
    <location>
        <begin position="60"/>
        <end position="86"/>
    </location>
</feature>
<dbReference type="EMBL" id="VOAJ01009565">
    <property type="protein sequence ID" value="KAF0871679.1"/>
    <property type="molecule type" value="Genomic_DNA"/>
</dbReference>